<evidence type="ECO:0000256" key="4">
    <source>
        <dbReference type="ARBA" id="ARBA00022737"/>
    </source>
</evidence>
<keyword evidence="6" id="KW-0862">Zinc</keyword>
<dbReference type="EMBL" id="JAZGQO010000001">
    <property type="protein sequence ID" value="KAK6196236.1"/>
    <property type="molecule type" value="Genomic_DNA"/>
</dbReference>
<dbReference type="Gene3D" id="2.30.30.140">
    <property type="match status" value="1"/>
</dbReference>
<dbReference type="InterPro" id="IPR042014">
    <property type="entry name" value="MTF2_PHD1"/>
</dbReference>
<dbReference type="InterPro" id="IPR019786">
    <property type="entry name" value="Zinc_finger_PHD-type_CS"/>
</dbReference>
<evidence type="ECO:0000256" key="2">
    <source>
        <dbReference type="ARBA" id="ARBA00008084"/>
    </source>
</evidence>
<keyword evidence="3" id="KW-0479">Metal-binding</keyword>
<dbReference type="InterPro" id="IPR001965">
    <property type="entry name" value="Znf_PHD"/>
</dbReference>
<comment type="caution">
    <text evidence="11">The sequence shown here is derived from an EMBL/GenBank/DDBJ whole genome shotgun (WGS) entry which is preliminary data.</text>
</comment>
<evidence type="ECO:0000259" key="10">
    <source>
        <dbReference type="PROSITE" id="PS50016"/>
    </source>
</evidence>
<dbReference type="PROSITE" id="PS01359">
    <property type="entry name" value="ZF_PHD_1"/>
    <property type="match status" value="2"/>
</dbReference>
<dbReference type="InterPro" id="IPR025894">
    <property type="entry name" value="Mtf2_C_dom"/>
</dbReference>
<evidence type="ECO:0000256" key="5">
    <source>
        <dbReference type="ARBA" id="ARBA00022771"/>
    </source>
</evidence>
<dbReference type="GO" id="GO:0003677">
    <property type="term" value="F:DNA binding"/>
    <property type="evidence" value="ECO:0007669"/>
    <property type="project" value="TreeGrafter"/>
</dbReference>
<dbReference type="Pfam" id="PF18104">
    <property type="entry name" value="Tudor_2"/>
    <property type="match status" value="1"/>
</dbReference>
<dbReference type="SUPFAM" id="SSF63748">
    <property type="entry name" value="Tudor/PWWP/MBT"/>
    <property type="match status" value="1"/>
</dbReference>
<keyword evidence="8" id="KW-0539">Nucleus</keyword>
<dbReference type="SMART" id="SM00333">
    <property type="entry name" value="TUDOR"/>
    <property type="match status" value="1"/>
</dbReference>
<dbReference type="PANTHER" id="PTHR12628">
    <property type="entry name" value="POLYCOMB-LIKE TRANSCRIPTION FACTOR"/>
    <property type="match status" value="1"/>
</dbReference>
<dbReference type="InterPro" id="IPR011011">
    <property type="entry name" value="Znf_FYVE_PHD"/>
</dbReference>
<dbReference type="PROSITE" id="PS50016">
    <property type="entry name" value="ZF_PHD_2"/>
    <property type="match status" value="1"/>
</dbReference>
<dbReference type="InterPro" id="IPR040477">
    <property type="entry name" value="KDM4-like_Tudor"/>
</dbReference>
<evidence type="ECO:0000313" key="12">
    <source>
        <dbReference type="Proteomes" id="UP001347796"/>
    </source>
</evidence>
<keyword evidence="5 9" id="KW-0863">Zinc-finger</keyword>
<dbReference type="InterPro" id="IPR013083">
    <property type="entry name" value="Znf_RING/FYVE/PHD"/>
</dbReference>
<dbReference type="SMART" id="SM00249">
    <property type="entry name" value="PHD"/>
    <property type="match status" value="2"/>
</dbReference>
<dbReference type="AlphaFoldDB" id="A0AAN8KHP8"/>
<dbReference type="GO" id="GO:0005634">
    <property type="term" value="C:nucleus"/>
    <property type="evidence" value="ECO:0007669"/>
    <property type="project" value="UniProtKB-SubCell"/>
</dbReference>
<dbReference type="Pfam" id="PF00628">
    <property type="entry name" value="PHD"/>
    <property type="match status" value="1"/>
</dbReference>
<dbReference type="InterPro" id="IPR019787">
    <property type="entry name" value="Znf_PHD-finger"/>
</dbReference>
<evidence type="ECO:0000256" key="8">
    <source>
        <dbReference type="ARBA" id="ARBA00023242"/>
    </source>
</evidence>
<dbReference type="PANTHER" id="PTHR12628:SF21">
    <property type="entry name" value="PHD-TYPE DOMAIN-CONTAINING PROTEIN"/>
    <property type="match status" value="1"/>
</dbReference>
<dbReference type="CDD" id="cd15503">
    <property type="entry name" value="PHD2_MTF2_PHF19_like"/>
    <property type="match status" value="1"/>
</dbReference>
<keyword evidence="4" id="KW-0677">Repeat</keyword>
<sequence length="613" mass="70486">MKPSKPVTFKLDQEVLARWNDGLFYLGSIVKIDEKNGRCSVSFEDNSEYWILYKDIQIGAIQGEIVCCICQEEASDKPNEIVLCDNCGLGYHQQCHNPPIQGDVLKPDVEFLCRLCVFATNVKKGGALKMGPNAKTFQDMKRSLPYNLHRLTWDAQHKTNVEQYYCYCGGPGDWYSKMLQCCRCRQWFHEACIQCLEHPLLYGDRFYVFVCCHCNNGPEYIKRIEMKWVDLLQLVLFNLTIQGVKKYYDIEEVVAPFIINNLQDMQVTNLDVGSMQQVQHKITEICQHHKTRFCSGREIRKKSTLWGLRVRIPPPAPTIILPIDGPITDDVMANLQMKGKKTKTFVPIQCNSPIPLRYRKNGLDIDDSIVFKSEKAKKLLQEATTKNVLSECHSFNQSYTGYDGSPIHTTFFSEFEKFVSAEPKSRSKPTRLKQFSLDNIIPHVDSFEGANHPFKTELEQNAELEQKKYFQQKILDICESISLSESASLCETTSLSEVDNMSCTSCDQLEDQLETPLILGQKRRRSQRQLFNIDINRNVRKRKRKSKSSHVENVVSSEVIEAVKNTQVDINKLKSKVGSYLGKEDRLAQTDKFNVIAQRVTVEGKIQYLVEWD</sequence>
<proteinExistence type="inferred from homology"/>
<dbReference type="CDD" id="cd15578">
    <property type="entry name" value="PHD1_MTF2"/>
    <property type="match status" value="1"/>
</dbReference>
<keyword evidence="12" id="KW-1185">Reference proteome</keyword>
<accession>A0AAN8KHP8</accession>
<dbReference type="Gene3D" id="3.30.40.10">
    <property type="entry name" value="Zinc/RING finger domain, C3HC4 (zinc finger)"/>
    <property type="match status" value="1"/>
</dbReference>
<dbReference type="InterPro" id="IPR002999">
    <property type="entry name" value="Tudor"/>
</dbReference>
<dbReference type="GO" id="GO:0045814">
    <property type="term" value="P:negative regulation of gene expression, epigenetic"/>
    <property type="evidence" value="ECO:0007669"/>
    <property type="project" value="TreeGrafter"/>
</dbReference>
<reference evidence="11 12" key="1">
    <citation type="submission" date="2024-01" db="EMBL/GenBank/DDBJ databases">
        <title>The genome of the rayed Mediterranean limpet Patella caerulea (Linnaeus, 1758).</title>
        <authorList>
            <person name="Anh-Thu Weber A."/>
            <person name="Halstead-Nussloch G."/>
        </authorList>
    </citation>
    <scope>NUCLEOTIDE SEQUENCE [LARGE SCALE GENOMIC DNA]</scope>
    <source>
        <strain evidence="11">AATW-2023a</strain>
        <tissue evidence="11">Whole specimen</tissue>
    </source>
</reference>
<comment type="similarity">
    <text evidence="2">Belongs to the Polycomblike family.</text>
</comment>
<dbReference type="GO" id="GO:0003682">
    <property type="term" value="F:chromatin binding"/>
    <property type="evidence" value="ECO:0007669"/>
    <property type="project" value="TreeGrafter"/>
</dbReference>
<organism evidence="11 12">
    <name type="scientific">Patella caerulea</name>
    <name type="common">Rayed Mediterranean limpet</name>
    <dbReference type="NCBI Taxonomy" id="87958"/>
    <lineage>
        <taxon>Eukaryota</taxon>
        <taxon>Metazoa</taxon>
        <taxon>Spiralia</taxon>
        <taxon>Lophotrochozoa</taxon>
        <taxon>Mollusca</taxon>
        <taxon>Gastropoda</taxon>
        <taxon>Patellogastropoda</taxon>
        <taxon>Patelloidea</taxon>
        <taxon>Patellidae</taxon>
        <taxon>Patella</taxon>
    </lineage>
</organism>
<protein>
    <recommendedName>
        <fullName evidence="10">PHD-type domain-containing protein</fullName>
    </recommendedName>
</protein>
<evidence type="ECO:0000256" key="9">
    <source>
        <dbReference type="PROSITE-ProRule" id="PRU00146"/>
    </source>
</evidence>
<dbReference type="Gene3D" id="3.90.980.20">
    <property type="match status" value="1"/>
</dbReference>
<evidence type="ECO:0000256" key="6">
    <source>
        <dbReference type="ARBA" id="ARBA00022833"/>
    </source>
</evidence>
<name>A0AAN8KHP8_PATCE</name>
<keyword evidence="7" id="KW-0156">Chromatin regulator</keyword>
<evidence type="ECO:0000256" key="3">
    <source>
        <dbReference type="ARBA" id="ARBA00022723"/>
    </source>
</evidence>
<comment type="subcellular location">
    <subcellularLocation>
        <location evidence="1">Nucleus</location>
    </subcellularLocation>
</comment>
<dbReference type="GO" id="GO:0008270">
    <property type="term" value="F:zinc ion binding"/>
    <property type="evidence" value="ECO:0007669"/>
    <property type="project" value="UniProtKB-KW"/>
</dbReference>
<dbReference type="Pfam" id="PF14061">
    <property type="entry name" value="Mtf2_C"/>
    <property type="match status" value="1"/>
</dbReference>
<evidence type="ECO:0000313" key="11">
    <source>
        <dbReference type="EMBL" id="KAK6196236.1"/>
    </source>
</evidence>
<feature type="domain" description="PHD-type" evidence="10">
    <location>
        <begin position="64"/>
        <end position="119"/>
    </location>
</feature>
<dbReference type="CDD" id="cd20385">
    <property type="entry name" value="Tudor_PCL"/>
    <property type="match status" value="1"/>
</dbReference>
<gene>
    <name evidence="11" type="ORF">SNE40_001498</name>
</gene>
<dbReference type="Proteomes" id="UP001347796">
    <property type="component" value="Unassembled WGS sequence"/>
</dbReference>
<dbReference type="SUPFAM" id="SSF57903">
    <property type="entry name" value="FYVE/PHD zinc finger"/>
    <property type="match status" value="2"/>
</dbReference>
<evidence type="ECO:0000256" key="7">
    <source>
        <dbReference type="ARBA" id="ARBA00022853"/>
    </source>
</evidence>
<evidence type="ECO:0000256" key="1">
    <source>
        <dbReference type="ARBA" id="ARBA00004123"/>
    </source>
</evidence>